<keyword evidence="2" id="KW-0472">Membrane</keyword>
<feature type="region of interest" description="Disordered" evidence="1">
    <location>
        <begin position="976"/>
        <end position="1142"/>
    </location>
</feature>
<feature type="region of interest" description="Disordered" evidence="1">
    <location>
        <begin position="330"/>
        <end position="449"/>
    </location>
</feature>
<feature type="region of interest" description="Disordered" evidence="1">
    <location>
        <begin position="49"/>
        <end position="70"/>
    </location>
</feature>
<feature type="transmembrane region" description="Helical" evidence="2">
    <location>
        <begin position="1232"/>
        <end position="1252"/>
    </location>
</feature>
<feature type="compositionally biased region" description="Polar residues" evidence="1">
    <location>
        <begin position="363"/>
        <end position="380"/>
    </location>
</feature>
<feature type="region of interest" description="Disordered" evidence="1">
    <location>
        <begin position="481"/>
        <end position="514"/>
    </location>
</feature>
<keyword evidence="4" id="KW-1185">Reference proteome</keyword>
<evidence type="ECO:0000313" key="4">
    <source>
        <dbReference type="Proteomes" id="UP000799324"/>
    </source>
</evidence>
<feature type="compositionally biased region" description="Polar residues" evidence="1">
    <location>
        <begin position="685"/>
        <end position="700"/>
    </location>
</feature>
<feature type="compositionally biased region" description="Polar residues" evidence="1">
    <location>
        <begin position="496"/>
        <end position="512"/>
    </location>
</feature>
<feature type="region of interest" description="Disordered" evidence="1">
    <location>
        <begin position="110"/>
        <end position="150"/>
    </location>
</feature>
<feature type="compositionally biased region" description="Acidic residues" evidence="1">
    <location>
        <begin position="790"/>
        <end position="799"/>
    </location>
</feature>
<feature type="region of interest" description="Disordered" evidence="1">
    <location>
        <begin position="569"/>
        <end position="591"/>
    </location>
</feature>
<accession>A0A6A6TTA3</accession>
<feature type="compositionally biased region" description="Polar residues" evidence="1">
    <location>
        <begin position="49"/>
        <end position="61"/>
    </location>
</feature>
<name>A0A6A6TTA3_9PLEO</name>
<dbReference type="OrthoDB" id="5353066at2759"/>
<feature type="region of interest" description="Disordered" evidence="1">
    <location>
        <begin position="620"/>
        <end position="746"/>
    </location>
</feature>
<feature type="compositionally biased region" description="Pro residues" evidence="1">
    <location>
        <begin position="661"/>
        <end position="672"/>
    </location>
</feature>
<feature type="compositionally biased region" description="Polar residues" evidence="1">
    <location>
        <begin position="881"/>
        <end position="905"/>
    </location>
</feature>
<evidence type="ECO:0000256" key="2">
    <source>
        <dbReference type="SAM" id="Phobius"/>
    </source>
</evidence>
<evidence type="ECO:0000256" key="1">
    <source>
        <dbReference type="SAM" id="MobiDB-lite"/>
    </source>
</evidence>
<feature type="region of interest" description="Disordered" evidence="1">
    <location>
        <begin position="786"/>
        <end position="827"/>
    </location>
</feature>
<gene>
    <name evidence="3" type="ORF">K491DRAFT_709777</name>
</gene>
<dbReference type="Proteomes" id="UP000799324">
    <property type="component" value="Unassembled WGS sequence"/>
</dbReference>
<feature type="compositionally biased region" description="Low complexity" evidence="1">
    <location>
        <begin position="718"/>
        <end position="740"/>
    </location>
</feature>
<feature type="compositionally biased region" description="Basic residues" evidence="1">
    <location>
        <begin position="389"/>
        <end position="400"/>
    </location>
</feature>
<feature type="compositionally biased region" description="Polar residues" evidence="1">
    <location>
        <begin position="128"/>
        <end position="138"/>
    </location>
</feature>
<organism evidence="3 4">
    <name type="scientific">Lophiostoma macrostomum CBS 122681</name>
    <dbReference type="NCBI Taxonomy" id="1314788"/>
    <lineage>
        <taxon>Eukaryota</taxon>
        <taxon>Fungi</taxon>
        <taxon>Dikarya</taxon>
        <taxon>Ascomycota</taxon>
        <taxon>Pezizomycotina</taxon>
        <taxon>Dothideomycetes</taxon>
        <taxon>Pleosporomycetidae</taxon>
        <taxon>Pleosporales</taxon>
        <taxon>Lophiostomataceae</taxon>
        <taxon>Lophiostoma</taxon>
    </lineage>
</organism>
<feature type="compositionally biased region" description="Polar residues" evidence="1">
    <location>
        <begin position="1090"/>
        <end position="1103"/>
    </location>
</feature>
<feature type="compositionally biased region" description="Polar residues" evidence="1">
    <location>
        <begin position="624"/>
        <end position="638"/>
    </location>
</feature>
<feature type="region of interest" description="Disordered" evidence="1">
    <location>
        <begin position="1"/>
        <end position="36"/>
    </location>
</feature>
<reference evidence="3" key="1">
    <citation type="journal article" date="2020" name="Stud. Mycol.">
        <title>101 Dothideomycetes genomes: a test case for predicting lifestyles and emergence of pathogens.</title>
        <authorList>
            <person name="Haridas S."/>
            <person name="Albert R."/>
            <person name="Binder M."/>
            <person name="Bloem J."/>
            <person name="Labutti K."/>
            <person name="Salamov A."/>
            <person name="Andreopoulos B."/>
            <person name="Baker S."/>
            <person name="Barry K."/>
            <person name="Bills G."/>
            <person name="Bluhm B."/>
            <person name="Cannon C."/>
            <person name="Castanera R."/>
            <person name="Culley D."/>
            <person name="Daum C."/>
            <person name="Ezra D."/>
            <person name="Gonzalez J."/>
            <person name="Henrissat B."/>
            <person name="Kuo A."/>
            <person name="Liang C."/>
            <person name="Lipzen A."/>
            <person name="Lutzoni F."/>
            <person name="Magnuson J."/>
            <person name="Mondo S."/>
            <person name="Nolan M."/>
            <person name="Ohm R."/>
            <person name="Pangilinan J."/>
            <person name="Park H.-J."/>
            <person name="Ramirez L."/>
            <person name="Alfaro M."/>
            <person name="Sun H."/>
            <person name="Tritt A."/>
            <person name="Yoshinaga Y."/>
            <person name="Zwiers L.-H."/>
            <person name="Turgeon B."/>
            <person name="Goodwin S."/>
            <person name="Spatafora J."/>
            <person name="Crous P."/>
            <person name="Grigoriev I."/>
        </authorList>
    </citation>
    <scope>NUCLEOTIDE SEQUENCE</scope>
    <source>
        <strain evidence="3">CBS 122681</strain>
    </source>
</reference>
<evidence type="ECO:0000313" key="3">
    <source>
        <dbReference type="EMBL" id="KAF2662407.1"/>
    </source>
</evidence>
<dbReference type="EMBL" id="MU004289">
    <property type="protein sequence ID" value="KAF2662407.1"/>
    <property type="molecule type" value="Genomic_DNA"/>
</dbReference>
<keyword evidence="2" id="KW-0812">Transmembrane</keyword>
<keyword evidence="2" id="KW-1133">Transmembrane helix</keyword>
<feature type="compositionally biased region" description="Polar residues" evidence="1">
    <location>
        <begin position="1032"/>
        <end position="1047"/>
    </location>
</feature>
<protein>
    <submittedName>
        <fullName evidence="3">Uncharacterized protein</fullName>
    </submittedName>
</protein>
<proteinExistence type="predicted"/>
<feature type="compositionally biased region" description="Low complexity" evidence="1">
    <location>
        <begin position="350"/>
        <end position="362"/>
    </location>
</feature>
<feature type="region of interest" description="Disordered" evidence="1">
    <location>
        <begin position="845"/>
        <end position="920"/>
    </location>
</feature>
<sequence>MQADLANSRSPRVSVNPVTPIHSAQHSLNSSISSRTPLQTLSLHEYRKLQNSPAAQSSTPPGRTLRRKAAASALNELERVPSSSAYFLSGSVRSRLARPLHLSQSAQQLTSYQPLPPSPPHDLDQPELSDSSFRSQSAEPRALSGTKSWLGGSGGVHKVYPKVSNWKAIKKLPHPASAHPKAHNSPAFAVSTFLPSLATSSPSTENLLASGANTDSTFSLSRFPHPPPAIDPLFSPSNDENTPPRVNSFATTAPVTPPATPAVLHYRGTSFDLVNPHESLLLHDVVTPSRDFDSSEYLPLRSSEDPLVYYENMAPRRPLYEDLGQAYSSIKKRDNSPQTPQSSRPSHQGPATASPASSAFSPGQSNLREGSSPAVASQASEPKVSTMKRLTKTFKRREKNRNHDEEGQELDEFTNSPSPAHIHFGGEFPRPLHETYPTSPSASQNRTGRWVFRPEELGDEDYDNLSTDEVLSGHTHRELEHPVDVPGLSSMVPDEPSTQVGRGQQASSTAGELNTRAYYDDSSIYGASSIYTGDGDESHGGVPPSLYSKRLSNMDPLFFDEEEFSNPYKTSTTYTYANPNRNSTRRSRSMLQDAVSRSQLLRYEKTDTIEKFIDQYDEHELGDNSRQSQVPRTSSGFSQFDFELPQASPSRGKAPITRNPGAPPLDPAPLAPPFEYDDILGNYGRPNTSDLTTAASSYGDTRNLLRLGQPSDAHYPTRSLSGGQGLQSSSSYSQRSSQASTTPQEALDHAEKIFDEAQASARDNRIPAMWSRSGSGNLLRNRHSGFIPGIEEENGDWETIDNNSGHARPSMDDSIADYSSTNDSEAEQYVLESSLPVLPVSPDRLTSPLYRHPTPLGQHQHPFGSSPPGLVPRASVRSAPEEQQPTFVSSDLPSSSTAPDFQSTARGYHDQPHQVTHASPPGPVGQYGFTDHNTIDLLNSGPNEDILYENESDVDRDFEHGLEDDLRGQPWDDEIIDAASSDNPRDRSPMRSPFHSGYNAMVERENSFEKVSTLGPKGNLTGTPKGTGMQEVGSSVADTSSPGVNFTSSPPPQDSRSSPGQNQQTSSGPGFYRDPSQRSSRVIIPRQPQGHYQHNRSVSQGSSLYEHHMRGESLAPPTPLLSRARTTRSPGHRHDRPSVAGQTRLREMVLAPDVQTISSGGSTTFSQFIGDGLSERPSTGNTVAPLRGRRAPPVAIRPAVKVPVAHEHSPRLLCPERQLNPEDERSLRRSSWILFCLCLLFPPSFFLYWWAGDKVIALTSKGKFNKCHGKTKTWALVAGSIGSALCVLTIVLVCVRLIPLR</sequence>
<feature type="compositionally biased region" description="Polar residues" evidence="1">
    <location>
        <begin position="336"/>
        <end position="346"/>
    </location>
</feature>
<feature type="compositionally biased region" description="Polar residues" evidence="1">
    <location>
        <begin position="436"/>
        <end position="447"/>
    </location>
</feature>
<feature type="transmembrane region" description="Helical" evidence="2">
    <location>
        <begin position="1273"/>
        <end position="1298"/>
    </location>
</feature>